<evidence type="ECO:0000256" key="8">
    <source>
        <dbReference type="RuleBase" id="RU363032"/>
    </source>
</evidence>
<evidence type="ECO:0000256" key="1">
    <source>
        <dbReference type="ARBA" id="ARBA00004429"/>
    </source>
</evidence>
<dbReference type="PANTHER" id="PTHR43357:SF4">
    <property type="entry name" value="INNER MEMBRANE ABC TRANSPORTER PERMEASE PROTEIN YDCV"/>
    <property type="match status" value="1"/>
</dbReference>
<evidence type="ECO:0000313" key="10">
    <source>
        <dbReference type="EMBL" id="RST94650.1"/>
    </source>
</evidence>
<feature type="transmembrane region" description="Helical" evidence="8">
    <location>
        <begin position="128"/>
        <end position="150"/>
    </location>
</feature>
<evidence type="ECO:0000256" key="7">
    <source>
        <dbReference type="ARBA" id="ARBA00023136"/>
    </source>
</evidence>
<comment type="similarity">
    <text evidence="8">Belongs to the binding-protein-dependent transport system permease family.</text>
</comment>
<dbReference type="SUPFAM" id="SSF161098">
    <property type="entry name" value="MetI-like"/>
    <property type="match status" value="1"/>
</dbReference>
<comment type="subcellular location">
    <subcellularLocation>
        <location evidence="1">Cell inner membrane</location>
        <topology evidence="1">Multi-pass membrane protein</topology>
    </subcellularLocation>
    <subcellularLocation>
        <location evidence="8">Cell membrane</location>
        <topology evidence="8">Multi-pass membrane protein</topology>
    </subcellularLocation>
</comment>
<dbReference type="PROSITE" id="PS50928">
    <property type="entry name" value="ABC_TM1"/>
    <property type="match status" value="1"/>
</dbReference>
<keyword evidence="4" id="KW-0997">Cell inner membrane</keyword>
<evidence type="ECO:0000313" key="11">
    <source>
        <dbReference type="Proteomes" id="UP000288490"/>
    </source>
</evidence>
<keyword evidence="3" id="KW-1003">Cell membrane</keyword>
<evidence type="ECO:0000256" key="3">
    <source>
        <dbReference type="ARBA" id="ARBA00022475"/>
    </source>
</evidence>
<name>A0A429ZLR6_9ENTE</name>
<keyword evidence="7 8" id="KW-0472">Membrane</keyword>
<evidence type="ECO:0000259" key="9">
    <source>
        <dbReference type="PROSITE" id="PS50928"/>
    </source>
</evidence>
<feature type="domain" description="ABC transmembrane type-1" evidence="9">
    <location>
        <begin position="66"/>
        <end position="251"/>
    </location>
</feature>
<dbReference type="Proteomes" id="UP000288490">
    <property type="component" value="Unassembled WGS sequence"/>
</dbReference>
<keyword evidence="6 8" id="KW-1133">Transmembrane helix</keyword>
<organism evidence="10 11">
    <name type="scientific">Vagococcus bubulae</name>
    <dbReference type="NCBI Taxonomy" id="1977868"/>
    <lineage>
        <taxon>Bacteria</taxon>
        <taxon>Bacillati</taxon>
        <taxon>Bacillota</taxon>
        <taxon>Bacilli</taxon>
        <taxon>Lactobacillales</taxon>
        <taxon>Enterococcaceae</taxon>
        <taxon>Vagococcus</taxon>
    </lineage>
</organism>
<feature type="transmembrane region" description="Helical" evidence="8">
    <location>
        <begin position="12"/>
        <end position="35"/>
    </location>
</feature>
<protein>
    <submittedName>
        <fullName evidence="10">ABC transporter permease</fullName>
    </submittedName>
</protein>
<dbReference type="OrthoDB" id="9782004at2"/>
<dbReference type="RefSeq" id="WP_125957308.1">
    <property type="nucleotide sequence ID" value="NZ_JAQEJV010000008.1"/>
</dbReference>
<feature type="transmembrane region" description="Helical" evidence="8">
    <location>
        <begin position="188"/>
        <end position="211"/>
    </location>
</feature>
<feature type="transmembrane region" description="Helical" evidence="8">
    <location>
        <begin position="232"/>
        <end position="252"/>
    </location>
</feature>
<evidence type="ECO:0000256" key="2">
    <source>
        <dbReference type="ARBA" id="ARBA00022448"/>
    </source>
</evidence>
<evidence type="ECO:0000256" key="4">
    <source>
        <dbReference type="ARBA" id="ARBA00022519"/>
    </source>
</evidence>
<comment type="caution">
    <text evidence="10">The sequence shown here is derived from an EMBL/GenBank/DDBJ whole genome shotgun (WGS) entry which is preliminary data.</text>
</comment>
<gene>
    <name evidence="10" type="ORF">CBF36_05450</name>
</gene>
<dbReference type="PANTHER" id="PTHR43357">
    <property type="entry name" value="INNER MEMBRANE ABC TRANSPORTER PERMEASE PROTEIN YDCV"/>
    <property type="match status" value="1"/>
</dbReference>
<dbReference type="AlphaFoldDB" id="A0A429ZLR6"/>
<dbReference type="GO" id="GO:0005886">
    <property type="term" value="C:plasma membrane"/>
    <property type="evidence" value="ECO:0007669"/>
    <property type="project" value="UniProtKB-SubCell"/>
</dbReference>
<accession>A0A429ZLR6</accession>
<dbReference type="InterPro" id="IPR000515">
    <property type="entry name" value="MetI-like"/>
</dbReference>
<evidence type="ECO:0000256" key="5">
    <source>
        <dbReference type="ARBA" id="ARBA00022692"/>
    </source>
</evidence>
<proteinExistence type="inferred from homology"/>
<feature type="transmembrane region" description="Helical" evidence="8">
    <location>
        <begin position="162"/>
        <end position="182"/>
    </location>
</feature>
<feature type="transmembrane region" description="Helical" evidence="8">
    <location>
        <begin position="70"/>
        <end position="93"/>
    </location>
</feature>
<dbReference type="GO" id="GO:0055085">
    <property type="term" value="P:transmembrane transport"/>
    <property type="evidence" value="ECO:0007669"/>
    <property type="project" value="InterPro"/>
</dbReference>
<keyword evidence="5 8" id="KW-0812">Transmembrane</keyword>
<feature type="transmembrane region" description="Helical" evidence="8">
    <location>
        <begin position="105"/>
        <end position="122"/>
    </location>
</feature>
<dbReference type="EMBL" id="NGJT01000007">
    <property type="protein sequence ID" value="RST94650.1"/>
    <property type="molecule type" value="Genomic_DNA"/>
</dbReference>
<evidence type="ECO:0000256" key="6">
    <source>
        <dbReference type="ARBA" id="ARBA00022989"/>
    </source>
</evidence>
<keyword evidence="11" id="KW-1185">Reference proteome</keyword>
<sequence>MNHTKKNHRIFSYIIVGILGIYYLTPLLMTAVYAFGDEWGKSILPNNFTVQWFIELFKDKAFFQSIGRSLLLSVTVLSIILIVMIPSVVIIYLNYPKLDRALQSISLLPYAIPGVILVTALLKTYSKTGISMFVVLCGALFISPIMYMGIRNSLQAINTKQLIEAGHMLGANTLTIIFKVVLPNLRVGIVLSSIMVFSGIFGEYVLTNLLIGGRFETLRIYMLRRMNENGHLASAVMVCYFILIFLMGIIMYKLSNKQKHSPKKIGSKKKKIANNEHLTSVIKESSL</sequence>
<dbReference type="Gene3D" id="1.10.3720.10">
    <property type="entry name" value="MetI-like"/>
    <property type="match status" value="1"/>
</dbReference>
<dbReference type="InterPro" id="IPR035906">
    <property type="entry name" value="MetI-like_sf"/>
</dbReference>
<dbReference type="CDD" id="cd06261">
    <property type="entry name" value="TM_PBP2"/>
    <property type="match status" value="1"/>
</dbReference>
<dbReference type="Pfam" id="PF00528">
    <property type="entry name" value="BPD_transp_1"/>
    <property type="match status" value="1"/>
</dbReference>
<keyword evidence="2 8" id="KW-0813">Transport</keyword>
<reference evidence="10 11" key="1">
    <citation type="submission" date="2017-05" db="EMBL/GenBank/DDBJ databases">
        <title>Vagococcus spp. assemblies.</title>
        <authorList>
            <person name="Gulvik C.A."/>
        </authorList>
    </citation>
    <scope>NUCLEOTIDE SEQUENCE [LARGE SCALE GENOMIC DNA]</scope>
    <source>
        <strain evidence="10 11">SS1994</strain>
    </source>
</reference>